<dbReference type="PANTHER" id="PTHR47331">
    <property type="entry name" value="PHD-TYPE DOMAIN-CONTAINING PROTEIN"/>
    <property type="match status" value="1"/>
</dbReference>
<dbReference type="InterPro" id="IPR012337">
    <property type="entry name" value="RNaseH-like_sf"/>
</dbReference>
<dbReference type="InterPro" id="IPR036397">
    <property type="entry name" value="RNaseH_sf"/>
</dbReference>
<dbReference type="RefSeq" id="XP_014672426.1">
    <property type="nucleotide sequence ID" value="XM_014816940.1"/>
</dbReference>
<dbReference type="Gene3D" id="3.30.420.10">
    <property type="entry name" value="Ribonuclease H-like superfamily/Ribonuclease H"/>
    <property type="match status" value="1"/>
</dbReference>
<evidence type="ECO:0000259" key="1">
    <source>
        <dbReference type="PROSITE" id="PS50994"/>
    </source>
</evidence>
<dbReference type="SUPFAM" id="SSF53098">
    <property type="entry name" value="Ribonuclease H-like"/>
    <property type="match status" value="1"/>
</dbReference>
<dbReference type="PROSITE" id="PS50994">
    <property type="entry name" value="INTEGRASE"/>
    <property type="match status" value="1"/>
</dbReference>
<sequence>MIVYHFVATITRIAVVEQTTTNDPEVRPQVSVYRSVLKTEESLTTGRYARFSRWDRLVRAVGILIHIVRVRKSDNKNGACHGWHRCNSAPSVDELDQAMTVIIKSIQRETFGQEIALLKEDLPPPRNSSVRALNPYIDVEGLFRVGGRLERSDLPAEERNPVIVPGKSHVATLLIRNYHEKIRHQGRLFTHGALRSAGFWVLGEKRLINRIISSCVKCRKLRRKQETQQMADLPTERLTADPPFTYVGLDVFGPWTVIARRTRGGQVNSKRWAVLFTCMAVRAIHIEVIEEMSASAMINALRRFFAIRGPAKRLKSDNGTNFVGACNELSQLMREEDGACVKNFLINEGCTWDFHPPHSSHMGGVWERMIGVARRVLDAMFKDLGPAQLTHDVLTTLMAEVTAIVNARPLVPVSTDPAVPEILTPAVLLTQKVGVPVVPPPGTFSKNDLHGRQWRRVQYLADVFWSRWRKEFLPTLQPRRRWQDKKDNVALGDLVLVKDTNLSRNEWPVGRVVQVWPSDDDKVRKVDVNIVRNRVVKTFRRPISELILLMKDNQ</sequence>
<dbReference type="Pfam" id="PF18701">
    <property type="entry name" value="DUF5641"/>
    <property type="match status" value="1"/>
</dbReference>
<keyword evidence="2" id="KW-1185">Reference proteome</keyword>
<dbReference type="PANTHER" id="PTHR47331:SF6">
    <property type="entry name" value="DOUBLECORTIN DOMAIN-CONTAINING PROTEIN"/>
    <property type="match status" value="1"/>
</dbReference>
<dbReference type="GeneID" id="106812931"/>
<reference evidence="3" key="1">
    <citation type="submission" date="2025-08" db="UniProtKB">
        <authorList>
            <consortium name="RefSeq"/>
        </authorList>
    </citation>
    <scope>IDENTIFICATION</scope>
</reference>
<organism evidence="2 3">
    <name type="scientific">Priapulus caudatus</name>
    <name type="common">Priapulid worm</name>
    <dbReference type="NCBI Taxonomy" id="37621"/>
    <lineage>
        <taxon>Eukaryota</taxon>
        <taxon>Metazoa</taxon>
        <taxon>Ecdysozoa</taxon>
        <taxon>Scalidophora</taxon>
        <taxon>Priapulida</taxon>
        <taxon>Priapulimorpha</taxon>
        <taxon>Priapulimorphida</taxon>
        <taxon>Priapulidae</taxon>
        <taxon>Priapulus</taxon>
    </lineage>
</organism>
<feature type="domain" description="Integrase catalytic" evidence="1">
    <location>
        <begin position="239"/>
        <end position="433"/>
    </location>
</feature>
<evidence type="ECO:0000313" key="3">
    <source>
        <dbReference type="RefSeq" id="XP_014672426.1"/>
    </source>
</evidence>
<dbReference type="InterPro" id="IPR040676">
    <property type="entry name" value="DUF5641"/>
</dbReference>
<dbReference type="InterPro" id="IPR001584">
    <property type="entry name" value="Integrase_cat-core"/>
</dbReference>
<protein>
    <submittedName>
        <fullName evidence="3">Uncharacterized protein LOC106812931</fullName>
    </submittedName>
</protein>
<gene>
    <name evidence="3" type="primary">LOC106812931</name>
</gene>
<dbReference type="Proteomes" id="UP000695022">
    <property type="component" value="Unplaced"/>
</dbReference>
<name>A0ABM1EJQ5_PRICU</name>
<accession>A0ABM1EJQ5</accession>
<evidence type="ECO:0000313" key="2">
    <source>
        <dbReference type="Proteomes" id="UP000695022"/>
    </source>
</evidence>
<proteinExistence type="predicted"/>